<feature type="domain" description="GATOR1 complex protein NPRL3 C-terminal HTH" evidence="5">
    <location>
        <begin position="684"/>
        <end position="744"/>
    </location>
</feature>
<feature type="compositionally biased region" description="Basic and acidic residues" evidence="3">
    <location>
        <begin position="203"/>
        <end position="215"/>
    </location>
</feature>
<comment type="caution">
    <text evidence="6">The sequence shown here is derived from an EMBL/GenBank/DDBJ whole genome shotgun (WGS) entry which is preliminary data.</text>
</comment>
<reference evidence="7" key="1">
    <citation type="submission" date="2024-06" db="EMBL/GenBank/DDBJ databases">
        <title>Multi-omics analyses provide insights into the biosynthesis of the anticancer antibiotic pleurotin in Hohenbuehelia grisea.</title>
        <authorList>
            <person name="Weaver J.A."/>
            <person name="Alberti F."/>
        </authorList>
    </citation>
    <scope>NUCLEOTIDE SEQUENCE [LARGE SCALE GENOMIC DNA]</scope>
    <source>
        <strain evidence="7">T-177</strain>
    </source>
</reference>
<evidence type="ECO:0000256" key="4">
    <source>
        <dbReference type="SAM" id="SignalP"/>
    </source>
</evidence>
<name>A0ABR3JI35_9AGAR</name>
<comment type="subcellular location">
    <subcellularLocation>
        <location evidence="2">Vacuole membrane</location>
        <topology evidence="2">Peripheral membrane protein</topology>
    </subcellularLocation>
</comment>
<feature type="compositionally biased region" description="Polar residues" evidence="3">
    <location>
        <begin position="100"/>
        <end position="110"/>
    </location>
</feature>
<dbReference type="EMBL" id="JASNQZ010000007">
    <property type="protein sequence ID" value="KAL0954836.1"/>
    <property type="molecule type" value="Genomic_DNA"/>
</dbReference>
<feature type="compositionally biased region" description="Acidic residues" evidence="3">
    <location>
        <begin position="657"/>
        <end position="667"/>
    </location>
</feature>
<keyword evidence="2 4" id="KW-0732">Signal</keyword>
<evidence type="ECO:0000313" key="6">
    <source>
        <dbReference type="EMBL" id="KAL0954836.1"/>
    </source>
</evidence>
<protein>
    <recommendedName>
        <fullName evidence="2">Nitrogen permease regulator 3</fullName>
    </recommendedName>
    <alternativeName>
        <fullName evidence="2">Required for meiotic nuclear division protein 11</fullName>
    </alternativeName>
</protein>
<feature type="region of interest" description="Disordered" evidence="3">
    <location>
        <begin position="567"/>
        <end position="674"/>
    </location>
</feature>
<feature type="signal peptide" evidence="4">
    <location>
        <begin position="1"/>
        <end position="17"/>
    </location>
</feature>
<evidence type="ECO:0000256" key="1">
    <source>
        <dbReference type="ARBA" id="ARBA00010546"/>
    </source>
</evidence>
<gene>
    <name evidence="6" type="ORF">HGRIS_003780</name>
</gene>
<dbReference type="PANTHER" id="PTHR13153">
    <property type="entry name" value="CGTHBA PROTEIN -14 GENE PROTEIN"/>
    <property type="match status" value="1"/>
</dbReference>
<feature type="compositionally biased region" description="Basic residues" evidence="3">
    <location>
        <begin position="567"/>
        <end position="579"/>
    </location>
</feature>
<feature type="region of interest" description="Disordered" evidence="3">
    <location>
        <begin position="86"/>
        <end position="117"/>
    </location>
</feature>
<feature type="compositionally biased region" description="Acidic residues" evidence="3">
    <location>
        <begin position="640"/>
        <end position="649"/>
    </location>
</feature>
<feature type="region of interest" description="Disordered" evidence="3">
    <location>
        <begin position="185"/>
        <end position="217"/>
    </location>
</feature>
<sequence length="751" mass="85284">MAENLLALLLVTSSARGSNLVFRWPPSPTTTPRYRRARPGVATYPKQVDNPWRASNFVDVYTPGPIDEDAFTDDDDGEYQWKRPHGFRDRSLSFPHPSSHPASGRNSPSQEEGFHPGIENRHVKDEYDDLLGFSSEFLAGLLCPTRSLSHQKFELRVDDLVFLGHPVCVESDGLWRFKPEKIRHHGRGREVKDGKPFDQSPIDPERNSSAERDGPSTKSAWLQNFHFVVVLDLPDPSSSASGNISKYFDIIYEQIAFTVAAVLFQEQVLSNFVEAECDTLVSLKESCIDKGEPLSDFIDKAMEASSIAPAMKAIYEAIKTNTMAYVTIHYLPLELQLPPFIDKLLHSDEDDDLEFKFEDDDDLHLWGPDMRLGWRLPSLAPWKSLLLLDSQLDIDPYMNLRGPHVSMSDRTLADSLLKFLETSSVTLSLANMAAILEWDLETQVFPTVRWLVLHRRAKVVDVVHPGLKTVFTLPPQFDRPLASLTIEFSEQFPFPDIPSLPQILAAISCAASKQTDNHFFASVVGTKELIPTFHDVLIWMLKRDLLVALHLRIRVIATADLKARAKARREQRKQYRNRGRKDGLHRGSRLGNLPEVSPESIPKDGTWLSMSPKSARRYSKRVPSTESTASQLSELIISESNEEDSPDISDDLHLEDDSSSSSDDDDGSNAHLWPSVIIDPGRATTLERRWLTAMSEGKEHYIARRFEHISQYFDGKRTDDEILYRANVTRKELREVLHLYDEYLETFLHPS</sequence>
<dbReference type="InterPro" id="IPR056603">
    <property type="entry name" value="HTH_NPRL3"/>
</dbReference>
<evidence type="ECO:0000259" key="5">
    <source>
        <dbReference type="Pfam" id="PF24064"/>
    </source>
</evidence>
<feature type="chain" id="PRO_5047404361" description="Nitrogen permease regulator 3" evidence="4">
    <location>
        <begin position="18"/>
        <end position="751"/>
    </location>
</feature>
<dbReference type="InterPro" id="IPR005365">
    <property type="entry name" value="Npr3"/>
</dbReference>
<evidence type="ECO:0000256" key="3">
    <source>
        <dbReference type="SAM" id="MobiDB-lite"/>
    </source>
</evidence>
<evidence type="ECO:0000313" key="7">
    <source>
        <dbReference type="Proteomes" id="UP001556367"/>
    </source>
</evidence>
<organism evidence="6 7">
    <name type="scientific">Hohenbuehelia grisea</name>
    <dbReference type="NCBI Taxonomy" id="104357"/>
    <lineage>
        <taxon>Eukaryota</taxon>
        <taxon>Fungi</taxon>
        <taxon>Dikarya</taxon>
        <taxon>Basidiomycota</taxon>
        <taxon>Agaricomycotina</taxon>
        <taxon>Agaricomycetes</taxon>
        <taxon>Agaricomycetidae</taxon>
        <taxon>Agaricales</taxon>
        <taxon>Pleurotineae</taxon>
        <taxon>Pleurotaceae</taxon>
        <taxon>Hohenbuehelia</taxon>
    </lineage>
</organism>
<evidence type="ECO:0000256" key="2">
    <source>
        <dbReference type="RuleBase" id="RU368069"/>
    </source>
</evidence>
<keyword evidence="2" id="KW-0469">Meiosis</keyword>
<proteinExistence type="inferred from homology"/>
<comment type="similarity">
    <text evidence="1 2">Belongs to the NPR3 family.</text>
</comment>
<keyword evidence="7" id="KW-1185">Reference proteome</keyword>
<dbReference type="PANTHER" id="PTHR13153:SF5">
    <property type="entry name" value="GATOR COMPLEX PROTEIN NPRL3"/>
    <property type="match status" value="1"/>
</dbReference>
<comment type="function">
    <text evidence="2">Mediates inactivation of the TORC1 complex in response to amino acid starvation. Required for meiotic nuclear division.</text>
</comment>
<dbReference type="Proteomes" id="UP001556367">
    <property type="component" value="Unassembled WGS sequence"/>
</dbReference>
<dbReference type="Pfam" id="PF24064">
    <property type="entry name" value="HTH_NPRL3"/>
    <property type="match status" value="1"/>
</dbReference>
<accession>A0ABR3JI35</accession>
<feature type="compositionally biased region" description="Low complexity" evidence="3">
    <location>
        <begin position="630"/>
        <end position="639"/>
    </location>
</feature>
<dbReference type="Pfam" id="PF03666">
    <property type="entry name" value="NPR3"/>
    <property type="match status" value="1"/>
</dbReference>